<dbReference type="EMBL" id="JAJVCZ030000012">
    <property type="protein sequence ID" value="KAL0253294.1"/>
    <property type="molecule type" value="Genomic_DNA"/>
</dbReference>
<gene>
    <name evidence="1" type="ORF">SLS55_010266</name>
</gene>
<reference evidence="1 2" key="1">
    <citation type="submission" date="2024-02" db="EMBL/GenBank/DDBJ databases">
        <title>De novo assembly and annotation of 12 fungi associated with fruit tree decline syndrome in Ontario, Canada.</title>
        <authorList>
            <person name="Sulman M."/>
            <person name="Ellouze W."/>
            <person name="Ilyukhin E."/>
        </authorList>
    </citation>
    <scope>NUCLEOTIDE SEQUENCE [LARGE SCALE GENOMIC DNA]</scope>
    <source>
        <strain evidence="1 2">FDS-637</strain>
    </source>
</reference>
<proteinExistence type="predicted"/>
<dbReference type="RefSeq" id="XP_066627938.1">
    <property type="nucleotide sequence ID" value="XM_066781655.1"/>
</dbReference>
<comment type="caution">
    <text evidence="1">The sequence shown here is derived from an EMBL/GenBank/DDBJ whole genome shotgun (WGS) entry which is preliminary data.</text>
</comment>
<dbReference type="Proteomes" id="UP001430584">
    <property type="component" value="Unassembled WGS sequence"/>
</dbReference>
<protein>
    <submittedName>
        <fullName evidence="1">Uncharacterized protein</fullName>
    </submittedName>
</protein>
<sequence>MGDVIPNVGAIITQAQVDESERFILATTIRCITDRVKFARMENKAIVKSHQLRSQLVYFMMTPMDPALRVSLEPIFREHRTVIDARERRMIRRCQAADDILFNIQARAENSQVRFTGRIKPLRSCRGSCSEIDNFPTTLAAIDGLSSAELDRLLAEVGSPVPQEMSAKKKSFLEAIGVEDAT</sequence>
<name>A0ABR3BYQ5_9PEZI</name>
<keyword evidence="2" id="KW-1185">Reference proteome</keyword>
<evidence type="ECO:0000313" key="2">
    <source>
        <dbReference type="Proteomes" id="UP001430584"/>
    </source>
</evidence>
<accession>A0ABR3BYQ5</accession>
<dbReference type="GeneID" id="92014351"/>
<evidence type="ECO:0000313" key="1">
    <source>
        <dbReference type="EMBL" id="KAL0253294.1"/>
    </source>
</evidence>
<organism evidence="1 2">
    <name type="scientific">Diplodia seriata</name>
    <dbReference type="NCBI Taxonomy" id="420778"/>
    <lineage>
        <taxon>Eukaryota</taxon>
        <taxon>Fungi</taxon>
        <taxon>Dikarya</taxon>
        <taxon>Ascomycota</taxon>
        <taxon>Pezizomycotina</taxon>
        <taxon>Dothideomycetes</taxon>
        <taxon>Dothideomycetes incertae sedis</taxon>
        <taxon>Botryosphaeriales</taxon>
        <taxon>Botryosphaeriaceae</taxon>
        <taxon>Diplodia</taxon>
    </lineage>
</organism>